<evidence type="ECO:0000256" key="10">
    <source>
        <dbReference type="HAMAP-Rule" id="MF_00185"/>
    </source>
</evidence>
<evidence type="ECO:0000256" key="7">
    <source>
        <dbReference type="ARBA" id="ARBA00022840"/>
    </source>
</evidence>
<comment type="catalytic activity">
    <reaction evidence="9 10 11">
        <text>adenosine(37) in tRNA + dimethylallyl diphosphate = N(6)-dimethylallyladenosine(37) in tRNA + diphosphate</text>
        <dbReference type="Rhea" id="RHEA:26482"/>
        <dbReference type="Rhea" id="RHEA-COMP:10162"/>
        <dbReference type="Rhea" id="RHEA-COMP:10375"/>
        <dbReference type="ChEBI" id="CHEBI:33019"/>
        <dbReference type="ChEBI" id="CHEBI:57623"/>
        <dbReference type="ChEBI" id="CHEBI:74411"/>
        <dbReference type="ChEBI" id="CHEBI:74415"/>
        <dbReference type="EC" id="2.5.1.75"/>
    </reaction>
</comment>
<comment type="caution">
    <text evidence="10">Lacks conserved residue(s) required for the propagation of feature annotation.</text>
</comment>
<evidence type="ECO:0000256" key="3">
    <source>
        <dbReference type="ARBA" id="ARBA00005842"/>
    </source>
</evidence>
<dbReference type="EMBL" id="CAACVI010000001">
    <property type="protein sequence ID" value="VEN72912.1"/>
    <property type="molecule type" value="Genomic_DNA"/>
</dbReference>
<gene>
    <name evidence="10 14" type="primary">miaA</name>
    <name evidence="14" type="ORF">EPICR_10413</name>
</gene>
<dbReference type="PANTHER" id="PTHR11088:SF60">
    <property type="entry name" value="TRNA DIMETHYLALLYLTRANSFERASE"/>
    <property type="match status" value="1"/>
</dbReference>
<dbReference type="PANTHER" id="PTHR11088">
    <property type="entry name" value="TRNA DIMETHYLALLYLTRANSFERASE"/>
    <property type="match status" value="1"/>
</dbReference>
<proteinExistence type="inferred from homology"/>
<dbReference type="AlphaFoldDB" id="A0A484HES9"/>
<dbReference type="GO" id="GO:0006400">
    <property type="term" value="P:tRNA modification"/>
    <property type="evidence" value="ECO:0007669"/>
    <property type="project" value="TreeGrafter"/>
</dbReference>
<dbReference type="Pfam" id="PF01715">
    <property type="entry name" value="IPPT"/>
    <property type="match status" value="1"/>
</dbReference>
<keyword evidence="5 10" id="KW-0819">tRNA processing</keyword>
<feature type="site" description="Interaction with substrate tRNA" evidence="10">
    <location>
        <position position="136"/>
    </location>
</feature>
<evidence type="ECO:0000313" key="14">
    <source>
        <dbReference type="EMBL" id="VEN72912.1"/>
    </source>
</evidence>
<keyword evidence="8 10" id="KW-0460">Magnesium</keyword>
<dbReference type="InterPro" id="IPR018022">
    <property type="entry name" value="IPT"/>
</dbReference>
<keyword evidence="7 10" id="KW-0067">ATP-binding</keyword>
<dbReference type="Gene3D" id="1.10.20.140">
    <property type="match status" value="1"/>
</dbReference>
<sequence>MKDEPMISPGTEKKPPRIIVVCGPTGVGKTSDAIEMAERIGGEIIGADSMQIYKFMNIGTAKPTPEERARVRHHMVDIVFPDGDFDAARFARQADRAAKAVLEKNRVPIVAGGTGFYIKALLSGLFDAGPADPGARDAVKRELRENGPGFLHDKLARVDPEAAKRIHPNDVFRTSRALEVFYASGRPITERQKAHAFGDRRFDALKIGLNMDREKLYDRINRRVDAMMASGFPEEVRGLFDMGYREDLKSMRAIGYRHMADFIAGRVSESEAVETMKRDTRRYAKTQLTWFKKDPGVIWTGPGGVAGLETAVRRHLDR</sequence>
<keyword evidence="6 10" id="KW-0547">Nucleotide-binding</keyword>
<evidence type="ECO:0000256" key="9">
    <source>
        <dbReference type="ARBA" id="ARBA00049563"/>
    </source>
</evidence>
<feature type="region of interest" description="Interaction with substrate tRNA" evidence="10">
    <location>
        <begin position="48"/>
        <end position="51"/>
    </location>
</feature>
<dbReference type="GO" id="GO:0052381">
    <property type="term" value="F:tRNA dimethylallyltransferase activity"/>
    <property type="evidence" value="ECO:0007669"/>
    <property type="project" value="UniProtKB-UniRule"/>
</dbReference>
<feature type="site" description="Interaction with substrate tRNA" evidence="10">
    <location>
        <position position="114"/>
    </location>
</feature>
<accession>A0A484HES9</accession>
<evidence type="ECO:0000256" key="1">
    <source>
        <dbReference type="ARBA" id="ARBA00001946"/>
    </source>
</evidence>
<organism evidence="14">
    <name type="scientific">uncultured Desulfobacteraceae bacterium</name>
    <dbReference type="NCBI Taxonomy" id="218296"/>
    <lineage>
        <taxon>Bacteria</taxon>
        <taxon>Pseudomonadati</taxon>
        <taxon>Thermodesulfobacteriota</taxon>
        <taxon>Desulfobacteria</taxon>
        <taxon>Desulfobacterales</taxon>
        <taxon>Desulfobacteraceae</taxon>
        <taxon>environmental samples</taxon>
    </lineage>
</organism>
<dbReference type="SUPFAM" id="SSF52540">
    <property type="entry name" value="P-loop containing nucleoside triphosphate hydrolases"/>
    <property type="match status" value="1"/>
</dbReference>
<keyword evidence="4 10" id="KW-0808">Transferase</keyword>
<protein>
    <recommendedName>
        <fullName evidence="10">tRNA dimethylallyltransferase</fullName>
        <ecNumber evidence="10">2.5.1.75</ecNumber>
    </recommendedName>
    <alternativeName>
        <fullName evidence="10">Dimethylallyl diphosphate:tRNA dimethylallyltransferase</fullName>
        <shortName evidence="10">DMAPP:tRNA dimethylallyltransferase</shortName>
        <shortName evidence="10">DMATase</shortName>
    </alternativeName>
    <alternativeName>
        <fullName evidence="10">Isopentenyl-diphosphate:tRNA isopentenyltransferase</fullName>
        <shortName evidence="10">IPP transferase</shortName>
        <shortName evidence="10">IPPT</shortName>
        <shortName evidence="10">IPTase</shortName>
    </alternativeName>
</protein>
<evidence type="ECO:0000256" key="13">
    <source>
        <dbReference type="RuleBase" id="RU003785"/>
    </source>
</evidence>
<comment type="function">
    <text evidence="2 10 12">Catalyzes the transfer of a dimethylallyl group onto the adenine at position 37 in tRNAs that read codons beginning with uridine, leading to the formation of N6-(dimethylallyl)adenosine (i(6)A).</text>
</comment>
<evidence type="ECO:0000256" key="11">
    <source>
        <dbReference type="RuleBase" id="RU003783"/>
    </source>
</evidence>
<dbReference type="Gene3D" id="3.40.50.300">
    <property type="entry name" value="P-loop containing nucleotide triphosphate hydrolases"/>
    <property type="match status" value="1"/>
</dbReference>
<evidence type="ECO:0000256" key="5">
    <source>
        <dbReference type="ARBA" id="ARBA00022694"/>
    </source>
</evidence>
<comment type="similarity">
    <text evidence="3 10 13">Belongs to the IPP transferase family.</text>
</comment>
<dbReference type="HAMAP" id="MF_00185">
    <property type="entry name" value="IPP_trans"/>
    <property type="match status" value="1"/>
</dbReference>
<feature type="binding site" evidence="10">
    <location>
        <begin position="23"/>
        <end position="30"/>
    </location>
    <ligand>
        <name>ATP</name>
        <dbReference type="ChEBI" id="CHEBI:30616"/>
    </ligand>
</feature>
<dbReference type="GO" id="GO:0005524">
    <property type="term" value="F:ATP binding"/>
    <property type="evidence" value="ECO:0007669"/>
    <property type="project" value="UniProtKB-UniRule"/>
</dbReference>
<evidence type="ECO:0000256" key="4">
    <source>
        <dbReference type="ARBA" id="ARBA00022679"/>
    </source>
</evidence>
<dbReference type="FunFam" id="1.10.20.140:FF:000001">
    <property type="entry name" value="tRNA dimethylallyltransferase"/>
    <property type="match status" value="1"/>
</dbReference>
<name>A0A484HES9_9BACT</name>
<comment type="cofactor">
    <cofactor evidence="1 10">
        <name>Mg(2+)</name>
        <dbReference type="ChEBI" id="CHEBI:18420"/>
    </cofactor>
</comment>
<evidence type="ECO:0000256" key="2">
    <source>
        <dbReference type="ARBA" id="ARBA00003213"/>
    </source>
</evidence>
<dbReference type="EC" id="2.5.1.75" evidence="10"/>
<dbReference type="NCBIfam" id="TIGR00174">
    <property type="entry name" value="miaA"/>
    <property type="match status" value="1"/>
</dbReference>
<reference evidence="14" key="1">
    <citation type="submission" date="2019-01" db="EMBL/GenBank/DDBJ databases">
        <authorList>
            <consortium name="Genoscope - CEA"/>
            <person name="William W."/>
        </authorList>
    </citation>
    <scope>NUCLEOTIDE SEQUENCE</scope>
    <source>
        <strain evidence="14">CR-1</strain>
    </source>
</reference>
<evidence type="ECO:0000256" key="8">
    <source>
        <dbReference type="ARBA" id="ARBA00022842"/>
    </source>
</evidence>
<feature type="binding site" evidence="10">
    <location>
        <begin position="25"/>
        <end position="30"/>
    </location>
    <ligand>
        <name>substrate</name>
    </ligand>
</feature>
<comment type="subunit">
    <text evidence="10">Monomer.</text>
</comment>
<dbReference type="InterPro" id="IPR039657">
    <property type="entry name" value="Dimethylallyltransferase"/>
</dbReference>
<dbReference type="InterPro" id="IPR027417">
    <property type="entry name" value="P-loop_NTPase"/>
</dbReference>
<evidence type="ECO:0000256" key="6">
    <source>
        <dbReference type="ARBA" id="ARBA00022741"/>
    </source>
</evidence>
<evidence type="ECO:0000256" key="12">
    <source>
        <dbReference type="RuleBase" id="RU003784"/>
    </source>
</evidence>